<keyword evidence="3" id="KW-1185">Reference proteome</keyword>
<gene>
    <name evidence="2" type="ORF">NDI54_02120</name>
</gene>
<comment type="caution">
    <text evidence="2">The sequence shown here is derived from an EMBL/GenBank/DDBJ whole genome shotgun (WGS) entry which is preliminary data.</text>
</comment>
<accession>A0AAE4EU48</accession>
<keyword evidence="1" id="KW-0175">Coiled coil</keyword>
<name>A0AAE4EU48_9EURY</name>
<feature type="coiled-coil region" evidence="1">
    <location>
        <begin position="12"/>
        <end position="55"/>
    </location>
</feature>
<dbReference type="AlphaFoldDB" id="A0AAE4EU48"/>
<evidence type="ECO:0000313" key="2">
    <source>
        <dbReference type="EMBL" id="MDS0220140.1"/>
    </source>
</evidence>
<dbReference type="RefSeq" id="WP_310894835.1">
    <property type="nucleotide sequence ID" value="NZ_JAMQOM010000001.1"/>
</dbReference>
<dbReference type="EMBL" id="JAMQOM010000001">
    <property type="protein sequence ID" value="MDS0220140.1"/>
    <property type="molecule type" value="Genomic_DNA"/>
</dbReference>
<sequence>MKVTLEVSDEYEQAVRRRIEQLQSKRARQLRNAGRDELAAEVEDADADAAQYMKELVRDDLADAGLVDE</sequence>
<evidence type="ECO:0000256" key="1">
    <source>
        <dbReference type="SAM" id="Coils"/>
    </source>
</evidence>
<dbReference type="Proteomes" id="UP001253439">
    <property type="component" value="Unassembled WGS sequence"/>
</dbReference>
<organism evidence="2 3">
    <name type="scientific">Haloarcula terrestris</name>
    <dbReference type="NCBI Taxonomy" id="2950533"/>
    <lineage>
        <taxon>Archaea</taxon>
        <taxon>Methanobacteriati</taxon>
        <taxon>Methanobacteriota</taxon>
        <taxon>Stenosarchaea group</taxon>
        <taxon>Halobacteria</taxon>
        <taxon>Halobacteriales</taxon>
        <taxon>Haloarculaceae</taxon>
        <taxon>Haloarcula</taxon>
    </lineage>
</organism>
<proteinExistence type="predicted"/>
<protein>
    <submittedName>
        <fullName evidence="2">Uncharacterized protein</fullName>
    </submittedName>
</protein>
<reference evidence="2 3" key="1">
    <citation type="submission" date="2022-06" db="EMBL/GenBank/DDBJ databases">
        <title>Haloarcula sp. a new haloarchaeum isolate from saline soil.</title>
        <authorList>
            <person name="Strakova D."/>
            <person name="Galisteo C."/>
            <person name="Sanchez-Porro C."/>
            <person name="Ventosa A."/>
        </authorList>
    </citation>
    <scope>NUCLEOTIDE SEQUENCE [LARGE SCALE GENOMIC DNA]</scope>
    <source>
        <strain evidence="2 3">S1AR25-5A</strain>
    </source>
</reference>
<evidence type="ECO:0000313" key="3">
    <source>
        <dbReference type="Proteomes" id="UP001253439"/>
    </source>
</evidence>